<keyword evidence="2" id="KW-0472">Membrane</keyword>
<feature type="compositionally biased region" description="Basic and acidic residues" evidence="1">
    <location>
        <begin position="186"/>
        <end position="204"/>
    </location>
</feature>
<dbReference type="AlphaFoldDB" id="A0A5M6BX23"/>
<evidence type="ECO:0000256" key="2">
    <source>
        <dbReference type="SAM" id="Phobius"/>
    </source>
</evidence>
<feature type="transmembrane region" description="Helical" evidence="2">
    <location>
        <begin position="240"/>
        <end position="260"/>
    </location>
</feature>
<keyword evidence="4" id="KW-1185">Reference proteome</keyword>
<dbReference type="EMBL" id="CP144057">
    <property type="protein sequence ID" value="WWD19883.1"/>
    <property type="molecule type" value="Genomic_DNA"/>
</dbReference>
<feature type="transmembrane region" description="Helical" evidence="2">
    <location>
        <begin position="292"/>
        <end position="313"/>
    </location>
</feature>
<accession>A0A5M6BX23</accession>
<keyword evidence="2" id="KW-1133">Transmembrane helix</keyword>
<reference evidence="3" key="1">
    <citation type="submission" date="2017-08" db="EMBL/GenBank/DDBJ databases">
        <authorList>
            <person name="Cuomo C."/>
            <person name="Billmyre B."/>
            <person name="Heitman J."/>
        </authorList>
    </citation>
    <scope>NUCLEOTIDE SEQUENCE</scope>
    <source>
        <strain evidence="3">CBS 12478</strain>
    </source>
</reference>
<feature type="compositionally biased region" description="Polar residues" evidence="1">
    <location>
        <begin position="163"/>
        <end position="180"/>
    </location>
</feature>
<reference evidence="3" key="2">
    <citation type="submission" date="2024-01" db="EMBL/GenBank/DDBJ databases">
        <title>Comparative genomics of Cryptococcus and Kwoniella reveals pathogenesis evolution and contrasting modes of karyotype evolution via chromosome fusion or intercentromeric recombination.</title>
        <authorList>
            <person name="Coelho M.A."/>
            <person name="David-Palma M."/>
            <person name="Shea T."/>
            <person name="Bowers K."/>
            <person name="McGinley-Smith S."/>
            <person name="Mohammad A.W."/>
            <person name="Gnirke A."/>
            <person name="Yurkov A.M."/>
            <person name="Nowrousian M."/>
            <person name="Sun S."/>
            <person name="Cuomo C.A."/>
            <person name="Heitman J."/>
        </authorList>
    </citation>
    <scope>NUCLEOTIDE SEQUENCE</scope>
    <source>
        <strain evidence="3">CBS 12478</strain>
    </source>
</reference>
<evidence type="ECO:0000256" key="1">
    <source>
        <dbReference type="SAM" id="MobiDB-lite"/>
    </source>
</evidence>
<proteinExistence type="predicted"/>
<dbReference type="RefSeq" id="XP_031860364.1">
    <property type="nucleotide sequence ID" value="XM_032005403.1"/>
</dbReference>
<sequence>MFEVGHRLGPTWCTPGVYFLVGTMGIANFLCTCIAINLMLTICFGIDPIQRRLEKWYIIGSIVLGYAIPITPAALGSFGWDEELRTCWIATNVISERVKHLLFGIYIWELLTCFISAICVIAVLTVLFRQGQATTRALMQGHDLNKLVVEQPTWFAPFRRRPTQTANNSPTDLELSTPSSTDDDELYHSHDSEHEHEQVEDKRPSFLSRYSVIKQIRKHRQENETKTISKNSLSDKFLSIAIRVSFYPIMLIAVNLIMTIGDLYVSNRGGVGTNYVFGVYCFYDFLYGGRGMFYALLAIAVDPCLVRGLKAAWKARRLARKSSPSDQEENIEDLDFVPSLVDINSNDAEEGAHEYGLEKENIYRSGCPHSNSQSQSDSKRERMDSATSMDLFGALAQIPGEHPGDQLEVTIGRTKCSCNKERGPRLTKTFPGVPDGVLPEGLTGEVDVDADQLAFSLSISERRDTATSAGLAQPSFRRPTLEEIDAGGADQNSLRLERQRTRQEKRREARKRFQELQGRL</sequence>
<feature type="region of interest" description="Disordered" evidence="1">
    <location>
        <begin position="160"/>
        <end position="204"/>
    </location>
</feature>
<dbReference type="KEGG" id="ksn:43589550"/>
<evidence type="ECO:0000313" key="3">
    <source>
        <dbReference type="EMBL" id="WWD19883.1"/>
    </source>
</evidence>
<dbReference type="OrthoDB" id="3251871at2759"/>
<keyword evidence="2" id="KW-0812">Transmembrane</keyword>
<name>A0A5M6BX23_9TREE</name>
<feature type="transmembrane region" description="Helical" evidence="2">
    <location>
        <begin position="56"/>
        <end position="75"/>
    </location>
</feature>
<dbReference type="Proteomes" id="UP000322225">
    <property type="component" value="Chromosome 7"/>
</dbReference>
<feature type="compositionally biased region" description="Basic and acidic residues" evidence="1">
    <location>
        <begin position="495"/>
        <end position="514"/>
    </location>
</feature>
<feature type="transmembrane region" description="Helical" evidence="2">
    <location>
        <begin position="105"/>
        <end position="128"/>
    </location>
</feature>
<feature type="region of interest" description="Disordered" evidence="1">
    <location>
        <begin position="463"/>
        <end position="520"/>
    </location>
</feature>
<gene>
    <name evidence="3" type="ORF">CI109_104352</name>
</gene>
<dbReference type="Gene3D" id="1.20.1070.10">
    <property type="entry name" value="Rhodopsin 7-helix transmembrane proteins"/>
    <property type="match status" value="1"/>
</dbReference>
<organism evidence="3 4">
    <name type="scientific">Kwoniella shandongensis</name>
    <dbReference type="NCBI Taxonomy" id="1734106"/>
    <lineage>
        <taxon>Eukaryota</taxon>
        <taxon>Fungi</taxon>
        <taxon>Dikarya</taxon>
        <taxon>Basidiomycota</taxon>
        <taxon>Agaricomycotina</taxon>
        <taxon>Tremellomycetes</taxon>
        <taxon>Tremellales</taxon>
        <taxon>Cryptococcaceae</taxon>
        <taxon>Kwoniella</taxon>
    </lineage>
</organism>
<feature type="region of interest" description="Disordered" evidence="1">
    <location>
        <begin position="363"/>
        <end position="385"/>
    </location>
</feature>
<protein>
    <submittedName>
        <fullName evidence="3">Uncharacterized protein</fullName>
    </submittedName>
</protein>
<feature type="transmembrane region" description="Helical" evidence="2">
    <location>
        <begin position="17"/>
        <end position="44"/>
    </location>
</feature>
<evidence type="ECO:0000313" key="4">
    <source>
        <dbReference type="Proteomes" id="UP000322225"/>
    </source>
</evidence>
<dbReference type="GeneID" id="43589550"/>